<comment type="caution">
    <text evidence="2">The sequence shown here is derived from an EMBL/GenBank/DDBJ whole genome shotgun (WGS) entry which is preliminary data.</text>
</comment>
<protein>
    <submittedName>
        <fullName evidence="2">Uncharacterized protein</fullName>
    </submittedName>
</protein>
<feature type="transmembrane region" description="Helical" evidence="1">
    <location>
        <begin position="6"/>
        <end position="32"/>
    </location>
</feature>
<gene>
    <name evidence="2" type="ORF">D2965_05210</name>
</gene>
<keyword evidence="1" id="KW-1133">Transmembrane helix</keyword>
<evidence type="ECO:0000313" key="3">
    <source>
        <dbReference type="Proteomes" id="UP000277803"/>
    </source>
</evidence>
<keyword evidence="1" id="KW-0812">Transmembrane</keyword>
<name>A0A3A6WD95_9FIRM</name>
<evidence type="ECO:0000256" key="1">
    <source>
        <dbReference type="SAM" id="Phobius"/>
    </source>
</evidence>
<sequence>MLTQYLTLINLASIILFLMMILLLFVILANIFEYMFYKIKSRQYKLFKHIQLKETKYDYIYTVNNLPSDMMLGPEQDVLKYTTYDGGEFKYHVFKSNMPKQSLIQALSIIDYKIDNYLKHKEYHRTENIFKKIDEEFNRLGLR</sequence>
<dbReference type="AlphaFoldDB" id="A0A3A6WD95"/>
<keyword evidence="1" id="KW-0472">Membrane</keyword>
<proteinExistence type="predicted"/>
<organism evidence="2 3">
    <name type="scientific">Veillonella atypica</name>
    <dbReference type="NCBI Taxonomy" id="39777"/>
    <lineage>
        <taxon>Bacteria</taxon>
        <taxon>Bacillati</taxon>
        <taxon>Bacillota</taxon>
        <taxon>Negativicutes</taxon>
        <taxon>Veillonellales</taxon>
        <taxon>Veillonellaceae</taxon>
        <taxon>Veillonella</taxon>
    </lineage>
</organism>
<dbReference type="EMBL" id="QXZZ01000026">
    <property type="protein sequence ID" value="RJY50482.1"/>
    <property type="molecule type" value="Genomic_DNA"/>
</dbReference>
<accession>A0A3A6WD95</accession>
<dbReference type="RefSeq" id="WP_119982514.1">
    <property type="nucleotide sequence ID" value="NZ_QXZZ01000026.1"/>
</dbReference>
<evidence type="ECO:0000313" key="2">
    <source>
        <dbReference type="EMBL" id="RJY50482.1"/>
    </source>
</evidence>
<dbReference type="Proteomes" id="UP000277803">
    <property type="component" value="Unassembled WGS sequence"/>
</dbReference>
<reference evidence="2 3" key="1">
    <citation type="submission" date="2018-09" db="EMBL/GenBank/DDBJ databases">
        <title>Genome sequence of Veillonella atypica isolated from periodontal Korean patients.</title>
        <authorList>
            <person name="Lee J.-H."/>
            <person name="Moon J.-H."/>
            <person name="Shin S.-Y."/>
        </authorList>
    </citation>
    <scope>NUCLEOTIDE SEQUENCE [LARGE SCALE GENOMIC DNA]</scope>
    <source>
        <strain evidence="2 3">KHUD_V1</strain>
    </source>
</reference>